<dbReference type="GO" id="GO:0140359">
    <property type="term" value="F:ABC-type transporter activity"/>
    <property type="evidence" value="ECO:0007669"/>
    <property type="project" value="InterPro"/>
</dbReference>
<keyword evidence="3 6" id="KW-1133">Transmembrane helix</keyword>
<dbReference type="GO" id="GO:0046677">
    <property type="term" value="P:response to antibiotic"/>
    <property type="evidence" value="ECO:0007669"/>
    <property type="project" value="UniProtKB-KW"/>
</dbReference>
<feature type="transmembrane region" description="Helical" evidence="6">
    <location>
        <begin position="59"/>
        <end position="79"/>
    </location>
</feature>
<proteinExistence type="inferred from homology"/>
<organism evidence="7 8">
    <name type="scientific">Corynebacterium camporealensis</name>
    <dbReference type="NCBI Taxonomy" id="161896"/>
    <lineage>
        <taxon>Bacteria</taxon>
        <taxon>Bacillati</taxon>
        <taxon>Actinomycetota</taxon>
        <taxon>Actinomycetes</taxon>
        <taxon>Mycobacteriales</taxon>
        <taxon>Corynebacteriaceae</taxon>
        <taxon>Corynebacterium</taxon>
    </lineage>
</organism>
<dbReference type="InterPro" id="IPR013525">
    <property type="entry name" value="ABC2_TM"/>
</dbReference>
<dbReference type="HOGENOM" id="CLU_039483_4_1_11"/>
<feature type="transmembrane region" description="Helical" evidence="6">
    <location>
        <begin position="161"/>
        <end position="182"/>
    </location>
</feature>
<feature type="transmembrane region" description="Helical" evidence="6">
    <location>
        <begin position="133"/>
        <end position="154"/>
    </location>
</feature>
<dbReference type="KEGG" id="ccj:UL81_10800"/>
<dbReference type="Proteomes" id="UP000033566">
    <property type="component" value="Chromosome"/>
</dbReference>
<dbReference type="InterPro" id="IPR047817">
    <property type="entry name" value="ABC2_TM_bact-type"/>
</dbReference>
<keyword evidence="8" id="KW-1185">Reference proteome</keyword>
<dbReference type="InterPro" id="IPR052902">
    <property type="entry name" value="ABC-2_transporter"/>
</dbReference>
<dbReference type="PANTHER" id="PTHR43027:SF2">
    <property type="entry name" value="TRANSPORT PERMEASE PROTEIN"/>
    <property type="match status" value="1"/>
</dbReference>
<dbReference type="PIRSF" id="PIRSF006648">
    <property type="entry name" value="DrrB"/>
    <property type="match status" value="1"/>
</dbReference>
<name>A0A0F6QZW1_9CORY</name>
<accession>A0A0F6QZW1</accession>
<keyword evidence="6" id="KW-0813">Transport</keyword>
<feature type="transmembrane region" description="Helical" evidence="6">
    <location>
        <begin position="221"/>
        <end position="242"/>
    </location>
</feature>
<comment type="similarity">
    <text evidence="6">Belongs to the ABC-2 integral membrane protein family.</text>
</comment>
<dbReference type="InterPro" id="IPR000412">
    <property type="entry name" value="ABC_2_transport"/>
</dbReference>
<dbReference type="Pfam" id="PF01061">
    <property type="entry name" value="ABC2_membrane"/>
    <property type="match status" value="1"/>
</dbReference>
<feature type="transmembrane region" description="Helical" evidence="6">
    <location>
        <begin position="20"/>
        <end position="39"/>
    </location>
</feature>
<evidence type="ECO:0000313" key="7">
    <source>
        <dbReference type="EMBL" id="AKE40093.1"/>
    </source>
</evidence>
<keyword evidence="5" id="KW-0046">Antibiotic resistance</keyword>
<dbReference type="OrthoDB" id="9778589at2"/>
<dbReference type="PROSITE" id="PS51012">
    <property type="entry name" value="ABC_TM2"/>
    <property type="match status" value="1"/>
</dbReference>
<reference evidence="7 8" key="1">
    <citation type="journal article" date="2015" name="Genome Announc.">
        <title>Complete Genome Sequence of Corynebacterium camporealensis DSM 44610, Isolated from the Milk of a Manchega Sheep with Subclinical Mastitis.</title>
        <authorList>
            <person name="Ruckert C."/>
            <person name="Albersmeier A."/>
            <person name="Winkler A."/>
            <person name="Tauch A."/>
        </authorList>
    </citation>
    <scope>NUCLEOTIDE SEQUENCE [LARGE SCALE GENOMIC DNA]</scope>
    <source>
        <strain evidence="7 8">DSM 44610</strain>
    </source>
</reference>
<dbReference type="AlphaFoldDB" id="A0A0F6QZW1"/>
<evidence type="ECO:0000256" key="6">
    <source>
        <dbReference type="RuleBase" id="RU361157"/>
    </source>
</evidence>
<evidence type="ECO:0000256" key="4">
    <source>
        <dbReference type="ARBA" id="ARBA00023136"/>
    </source>
</evidence>
<evidence type="ECO:0000256" key="5">
    <source>
        <dbReference type="ARBA" id="ARBA00023251"/>
    </source>
</evidence>
<dbReference type="PANTHER" id="PTHR43027">
    <property type="entry name" value="DOXORUBICIN RESISTANCE ABC TRANSPORTER PERMEASE PROTEIN DRRC-RELATED"/>
    <property type="match status" value="1"/>
</dbReference>
<evidence type="ECO:0000256" key="2">
    <source>
        <dbReference type="ARBA" id="ARBA00022692"/>
    </source>
</evidence>
<keyword evidence="4 6" id="KW-0472">Membrane</keyword>
<comment type="subcellular location">
    <subcellularLocation>
        <location evidence="6">Cell membrane</location>
        <topology evidence="6">Multi-pass membrane protein</topology>
    </subcellularLocation>
    <subcellularLocation>
        <location evidence="1">Membrane</location>
        <topology evidence="1">Multi-pass membrane protein</topology>
    </subcellularLocation>
</comment>
<evidence type="ECO:0000256" key="3">
    <source>
        <dbReference type="ARBA" id="ARBA00022989"/>
    </source>
</evidence>
<dbReference type="PATRIC" id="fig|161896.4.peg.2107"/>
<dbReference type="GO" id="GO:0043190">
    <property type="term" value="C:ATP-binding cassette (ABC) transporter complex"/>
    <property type="evidence" value="ECO:0007669"/>
    <property type="project" value="InterPro"/>
</dbReference>
<dbReference type="RefSeq" id="WP_035106319.1">
    <property type="nucleotide sequence ID" value="NZ_CP011311.1"/>
</dbReference>
<gene>
    <name evidence="7" type="ORF">UL81_10800</name>
</gene>
<evidence type="ECO:0000313" key="8">
    <source>
        <dbReference type="Proteomes" id="UP000033566"/>
    </source>
</evidence>
<dbReference type="STRING" id="161896.UL81_10800"/>
<evidence type="ECO:0000256" key="1">
    <source>
        <dbReference type="ARBA" id="ARBA00004141"/>
    </source>
</evidence>
<keyword evidence="2 6" id="KW-0812">Transmembrane</keyword>
<feature type="transmembrane region" description="Helical" evidence="6">
    <location>
        <begin position="100"/>
        <end position="127"/>
    </location>
</feature>
<keyword evidence="6" id="KW-1003">Cell membrane</keyword>
<sequence>MYSTLVRTLWRSQRREPVGLFFQFAFAPMMVLLLGLLFGNDAQAEFGGMTMLEATLPGFASLCLAVTGLLQMPLTLITLRESGALQRLRLTPMHPGAFMAANLTVHFLVALAGMLCALTLGVVVFGVELPENPVGVLGTCVVGLAAFLALGYLLASIFPSVGAATGIGNVLMIVMMMTSGAFGPLSAMPQLMQDIIEFSPLRWFIRPTQELWYDGSLGDTWPQLIALIVLLVVCAVLGQKLFRWSPKS</sequence>
<dbReference type="EMBL" id="CP011311">
    <property type="protein sequence ID" value="AKE40093.1"/>
    <property type="molecule type" value="Genomic_DNA"/>
</dbReference>
<protein>
    <recommendedName>
        <fullName evidence="6">Transport permease protein</fullName>
    </recommendedName>
</protein>